<protein>
    <submittedName>
        <fullName evidence="1">Uncharacterized protein</fullName>
    </submittedName>
</protein>
<gene>
    <name evidence="1" type="ORF">CYBJADRAFT_165807</name>
</gene>
<reference evidence="1 2" key="1">
    <citation type="journal article" date="2016" name="Proc. Natl. Acad. Sci. U.S.A.">
        <title>Comparative genomics of biotechnologically important yeasts.</title>
        <authorList>
            <person name="Riley R."/>
            <person name="Haridas S."/>
            <person name="Wolfe K.H."/>
            <person name="Lopes M.R."/>
            <person name="Hittinger C.T."/>
            <person name="Goeker M."/>
            <person name="Salamov A.A."/>
            <person name="Wisecaver J.H."/>
            <person name="Long T.M."/>
            <person name="Calvey C.H."/>
            <person name="Aerts A.L."/>
            <person name="Barry K.W."/>
            <person name="Choi C."/>
            <person name="Clum A."/>
            <person name="Coughlan A.Y."/>
            <person name="Deshpande S."/>
            <person name="Douglass A.P."/>
            <person name="Hanson S.J."/>
            <person name="Klenk H.-P."/>
            <person name="LaButti K.M."/>
            <person name="Lapidus A."/>
            <person name="Lindquist E.A."/>
            <person name="Lipzen A.M."/>
            <person name="Meier-Kolthoff J.P."/>
            <person name="Ohm R.A."/>
            <person name="Otillar R.P."/>
            <person name="Pangilinan J.L."/>
            <person name="Peng Y."/>
            <person name="Rokas A."/>
            <person name="Rosa C.A."/>
            <person name="Scheuner C."/>
            <person name="Sibirny A.A."/>
            <person name="Slot J.C."/>
            <person name="Stielow J.B."/>
            <person name="Sun H."/>
            <person name="Kurtzman C.P."/>
            <person name="Blackwell M."/>
            <person name="Grigoriev I.V."/>
            <person name="Jeffries T.W."/>
        </authorList>
    </citation>
    <scope>NUCLEOTIDE SEQUENCE [LARGE SCALE GENOMIC DNA]</scope>
    <source>
        <strain evidence="2">ATCC 18201 / CBS 1600 / BCRC 20928 / JCM 3617 / NBRC 0987 / NRRL Y-1542</strain>
    </source>
</reference>
<dbReference type="GeneID" id="30988616"/>
<keyword evidence="2" id="KW-1185">Reference proteome</keyword>
<dbReference type="Proteomes" id="UP000094389">
    <property type="component" value="Unassembled WGS sequence"/>
</dbReference>
<dbReference type="EMBL" id="KV453925">
    <property type="protein sequence ID" value="ODV76539.1"/>
    <property type="molecule type" value="Genomic_DNA"/>
</dbReference>
<name>A0A1E4SAK5_CYBJN</name>
<evidence type="ECO:0000313" key="2">
    <source>
        <dbReference type="Proteomes" id="UP000094389"/>
    </source>
</evidence>
<dbReference type="RefSeq" id="XP_020073578.1">
    <property type="nucleotide sequence ID" value="XM_020214220.1"/>
</dbReference>
<accession>A0A1E4SAK5</accession>
<sequence>MRVSLWLNMIYMHLREHGTVIRLSKHLWNHNHYLHEHSPLTVVSQKATTVTKFV</sequence>
<organism evidence="1 2">
    <name type="scientific">Cyberlindnera jadinii (strain ATCC 18201 / CBS 1600 / BCRC 20928 / JCM 3617 / NBRC 0987 / NRRL Y-1542)</name>
    <name type="common">Torula yeast</name>
    <name type="synonym">Candida utilis</name>
    <dbReference type="NCBI Taxonomy" id="983966"/>
    <lineage>
        <taxon>Eukaryota</taxon>
        <taxon>Fungi</taxon>
        <taxon>Dikarya</taxon>
        <taxon>Ascomycota</taxon>
        <taxon>Saccharomycotina</taxon>
        <taxon>Saccharomycetes</taxon>
        <taxon>Phaffomycetales</taxon>
        <taxon>Phaffomycetaceae</taxon>
        <taxon>Cyberlindnera</taxon>
    </lineage>
</organism>
<proteinExistence type="predicted"/>
<dbReference type="AlphaFoldDB" id="A0A1E4SAK5"/>
<evidence type="ECO:0000313" key="1">
    <source>
        <dbReference type="EMBL" id="ODV76539.1"/>
    </source>
</evidence>